<accession>A0A5C0SG75</accession>
<dbReference type="KEGG" id="crs:FQB35_15155"/>
<dbReference type="InterPro" id="IPR011055">
    <property type="entry name" value="Dup_hybrid_motif"/>
</dbReference>
<dbReference type="SMART" id="SM00257">
    <property type="entry name" value="LysM"/>
    <property type="match status" value="1"/>
</dbReference>
<keyword evidence="6" id="KW-1185">Reference proteome</keyword>
<dbReference type="CDD" id="cd12797">
    <property type="entry name" value="M23_peptidase"/>
    <property type="match status" value="1"/>
</dbReference>
<evidence type="ECO:0000259" key="4">
    <source>
        <dbReference type="PROSITE" id="PS51782"/>
    </source>
</evidence>
<organism evidence="5 6">
    <name type="scientific">Crassaminicella thermophila</name>
    <dbReference type="NCBI Taxonomy" id="2599308"/>
    <lineage>
        <taxon>Bacteria</taxon>
        <taxon>Bacillati</taxon>
        <taxon>Bacillota</taxon>
        <taxon>Clostridia</taxon>
        <taxon>Eubacteriales</taxon>
        <taxon>Clostridiaceae</taxon>
        <taxon>Crassaminicella</taxon>
    </lineage>
</organism>
<dbReference type="PROSITE" id="PS51109">
    <property type="entry name" value="G5"/>
    <property type="match status" value="1"/>
</dbReference>
<feature type="domain" description="G5" evidence="3">
    <location>
        <begin position="265"/>
        <end position="345"/>
    </location>
</feature>
<dbReference type="InterPro" id="IPR016047">
    <property type="entry name" value="M23ase_b-sheet_dom"/>
</dbReference>
<dbReference type="Gene3D" id="2.70.70.10">
    <property type="entry name" value="Glucose Permease (Domain IIA)"/>
    <property type="match status" value="1"/>
</dbReference>
<evidence type="ECO:0000313" key="5">
    <source>
        <dbReference type="EMBL" id="QEK13493.1"/>
    </source>
</evidence>
<dbReference type="SUPFAM" id="SSF51261">
    <property type="entry name" value="Duplicated hybrid motif"/>
    <property type="match status" value="1"/>
</dbReference>
<dbReference type="SUPFAM" id="SSF54106">
    <property type="entry name" value="LysM domain"/>
    <property type="match status" value="1"/>
</dbReference>
<dbReference type="InterPro" id="IPR050570">
    <property type="entry name" value="Cell_wall_metabolism_enzyme"/>
</dbReference>
<dbReference type="GO" id="GO:0004222">
    <property type="term" value="F:metalloendopeptidase activity"/>
    <property type="evidence" value="ECO:0007669"/>
    <property type="project" value="TreeGrafter"/>
</dbReference>
<dbReference type="PROSITE" id="PS51782">
    <property type="entry name" value="LYSM"/>
    <property type="match status" value="1"/>
</dbReference>
<dbReference type="SMART" id="SM01208">
    <property type="entry name" value="G5"/>
    <property type="match status" value="1"/>
</dbReference>
<dbReference type="InterPro" id="IPR036779">
    <property type="entry name" value="LysM_dom_sf"/>
</dbReference>
<reference evidence="5 6" key="1">
    <citation type="submission" date="2019-07" db="EMBL/GenBank/DDBJ databases">
        <title>Complete genome of Crassaminicella thermophila SY095.</title>
        <authorList>
            <person name="Li X."/>
        </authorList>
    </citation>
    <scope>NUCLEOTIDE SEQUENCE [LARGE SCALE GENOMIC DNA]</scope>
    <source>
        <strain evidence="5 6">SY095</strain>
    </source>
</reference>
<feature type="transmembrane region" description="Helical" evidence="2">
    <location>
        <begin position="41"/>
        <end position="59"/>
    </location>
</feature>
<dbReference type="Pfam" id="PF01476">
    <property type="entry name" value="LysM"/>
    <property type="match status" value="1"/>
</dbReference>
<dbReference type="RefSeq" id="WP_148810665.1">
    <property type="nucleotide sequence ID" value="NZ_CP042243.1"/>
</dbReference>
<dbReference type="Pfam" id="PF07501">
    <property type="entry name" value="G5"/>
    <property type="match status" value="1"/>
</dbReference>
<dbReference type="OrthoDB" id="9809488at2"/>
<evidence type="ECO:0000313" key="6">
    <source>
        <dbReference type="Proteomes" id="UP000324646"/>
    </source>
</evidence>
<dbReference type="EMBL" id="CP042243">
    <property type="protein sequence ID" value="QEK13493.1"/>
    <property type="molecule type" value="Genomic_DNA"/>
</dbReference>
<dbReference type="InterPro" id="IPR018392">
    <property type="entry name" value="LysM"/>
</dbReference>
<dbReference type="Gene3D" id="3.10.350.10">
    <property type="entry name" value="LysM domain"/>
    <property type="match status" value="1"/>
</dbReference>
<keyword evidence="1" id="KW-0732">Signal</keyword>
<dbReference type="CDD" id="cd00118">
    <property type="entry name" value="LysM"/>
    <property type="match status" value="1"/>
</dbReference>
<gene>
    <name evidence="5" type="ORF">FQB35_15155</name>
</gene>
<dbReference type="Gene3D" id="2.20.230.10">
    <property type="entry name" value="Resuscitation-promoting factor rpfb"/>
    <property type="match status" value="1"/>
</dbReference>
<dbReference type="InterPro" id="IPR011098">
    <property type="entry name" value="G5_dom"/>
</dbReference>
<dbReference type="AlphaFoldDB" id="A0A5C0SG75"/>
<keyword evidence="2" id="KW-0812">Transmembrane</keyword>
<keyword evidence="2" id="KW-1133">Transmembrane helix</keyword>
<evidence type="ECO:0000259" key="3">
    <source>
        <dbReference type="PROSITE" id="PS51109"/>
    </source>
</evidence>
<proteinExistence type="predicted"/>
<keyword evidence="2" id="KW-0472">Membrane</keyword>
<evidence type="ECO:0000256" key="1">
    <source>
        <dbReference type="ARBA" id="ARBA00022729"/>
    </source>
</evidence>
<name>A0A5C0SG75_CRATE</name>
<feature type="domain" description="LysM" evidence="4">
    <location>
        <begin position="214"/>
        <end position="258"/>
    </location>
</feature>
<evidence type="ECO:0000256" key="2">
    <source>
        <dbReference type="SAM" id="Phobius"/>
    </source>
</evidence>
<protein>
    <submittedName>
        <fullName evidence="5">M23 family metallopeptidase</fullName>
    </submittedName>
</protein>
<dbReference type="PANTHER" id="PTHR21666">
    <property type="entry name" value="PEPTIDASE-RELATED"/>
    <property type="match status" value="1"/>
</dbReference>
<dbReference type="Proteomes" id="UP000324646">
    <property type="component" value="Chromosome"/>
</dbReference>
<dbReference type="Pfam" id="PF01551">
    <property type="entry name" value="Peptidase_M23"/>
    <property type="match status" value="1"/>
</dbReference>
<sequence>MNPKKKERKPQKMKIEEIPIYIKNIIIKYYTKLNKNGRGKIYIASIVILAALFIFAYSYNGAYTVKIDGKVVGVVRKKDDFIKIVEKIQKRLHNTYNTAVVFNENIVYEKTKAKEEELTKKEEIEKRLKQFMDFKVKAYGIKADDKIITALPKKADAEKVLEEIKNIYIDKEKKFEKIYFVEDVAVDEAEVGISDLKDVKEAVKLILKGTEEEKIHEVQKGESFWTIARKYKLTVDDLIKANPDINPERLQINQKISLIVPKPLLTVATVEKLKYEEKIPYEIEFEETKVLYKGEKKIKIKGKDGKREVLAEVVRHNGIEFSKTILEENIVQNPRKQVVLKGTKNPPPKIGTGKLANPTRGRLSSRFGLRWGRKHTGIDIAAPIGTPVKAADGGKVIFSGYKSGYGKCIIIDHGANTQTYYAHNSKLLVSKGQRVYKGQKIAEVGNTGRSTGPHLHFEVRKNGVPVNPLKYVKY</sequence>
<dbReference type="PANTHER" id="PTHR21666:SF270">
    <property type="entry name" value="MUREIN HYDROLASE ACTIVATOR ENVC"/>
    <property type="match status" value="1"/>
</dbReference>